<dbReference type="Proteomes" id="UP000607559">
    <property type="component" value="Unassembled WGS sequence"/>
</dbReference>
<protein>
    <recommendedName>
        <fullName evidence="1">HTH araC/xylS-type domain-containing protein</fullName>
    </recommendedName>
</protein>
<dbReference type="InterPro" id="IPR018060">
    <property type="entry name" value="HTH_AraC"/>
</dbReference>
<dbReference type="Pfam" id="PF12833">
    <property type="entry name" value="HTH_18"/>
    <property type="match status" value="1"/>
</dbReference>
<dbReference type="PROSITE" id="PS01124">
    <property type="entry name" value="HTH_ARAC_FAMILY_2"/>
    <property type="match status" value="1"/>
</dbReference>
<keyword evidence="3" id="KW-1185">Reference proteome</keyword>
<evidence type="ECO:0000313" key="2">
    <source>
        <dbReference type="EMBL" id="GGB25282.1"/>
    </source>
</evidence>
<evidence type="ECO:0000259" key="1">
    <source>
        <dbReference type="PROSITE" id="PS01124"/>
    </source>
</evidence>
<dbReference type="Gene3D" id="1.10.10.60">
    <property type="entry name" value="Homeodomain-like"/>
    <property type="match status" value="1"/>
</dbReference>
<evidence type="ECO:0000313" key="3">
    <source>
        <dbReference type="Proteomes" id="UP000607559"/>
    </source>
</evidence>
<dbReference type="GO" id="GO:0043565">
    <property type="term" value="F:sequence-specific DNA binding"/>
    <property type="evidence" value="ECO:0007669"/>
    <property type="project" value="InterPro"/>
</dbReference>
<dbReference type="GO" id="GO:0003700">
    <property type="term" value="F:DNA-binding transcription factor activity"/>
    <property type="evidence" value="ECO:0007669"/>
    <property type="project" value="InterPro"/>
</dbReference>
<dbReference type="AlphaFoldDB" id="A0A8J2UK23"/>
<reference evidence="2" key="1">
    <citation type="journal article" date="2014" name="Int. J. Syst. Evol. Microbiol.">
        <title>Complete genome sequence of Corynebacterium casei LMG S-19264T (=DSM 44701T), isolated from a smear-ripened cheese.</title>
        <authorList>
            <consortium name="US DOE Joint Genome Institute (JGI-PGF)"/>
            <person name="Walter F."/>
            <person name="Albersmeier A."/>
            <person name="Kalinowski J."/>
            <person name="Ruckert C."/>
        </authorList>
    </citation>
    <scope>NUCLEOTIDE SEQUENCE</scope>
    <source>
        <strain evidence="2">CGMCC 1.15448</strain>
    </source>
</reference>
<gene>
    <name evidence="2" type="ORF">GCM10011511_56560</name>
</gene>
<proteinExistence type="predicted"/>
<dbReference type="SMART" id="SM00342">
    <property type="entry name" value="HTH_ARAC"/>
    <property type="match status" value="1"/>
</dbReference>
<comment type="caution">
    <text evidence="2">The sequence shown here is derived from an EMBL/GenBank/DDBJ whole genome shotgun (WGS) entry which is preliminary data.</text>
</comment>
<dbReference type="EMBL" id="BMJC01000008">
    <property type="protein sequence ID" value="GGB25282.1"/>
    <property type="molecule type" value="Genomic_DNA"/>
</dbReference>
<name>A0A8J2UK23_9BACT</name>
<sequence>MWVFESTGRLPAQERKLIVPNTNLKLTLTYRNGITARVGDKAFLQRENELTLTGLIDTPVILDSYEDAQTGTIIIEFNPLGAYRFFRLRYTEVQNEIADLSDLTGGGAETLRSRLAETGDITGKLQLLQDFLIKQLENNAADPIYDHCIHRITATNGLITVTQLEKETGYSARWLHRKFSEHLGTGAKNLAEIVRFKQFYQAYSTGIPPEMVKQYIYEYYYDQSHFLRAFRRFTGTTPTELQNSMNELSTRNYTS</sequence>
<organism evidence="2 3">
    <name type="scientific">Puia dinghuensis</name>
    <dbReference type="NCBI Taxonomy" id="1792502"/>
    <lineage>
        <taxon>Bacteria</taxon>
        <taxon>Pseudomonadati</taxon>
        <taxon>Bacteroidota</taxon>
        <taxon>Chitinophagia</taxon>
        <taxon>Chitinophagales</taxon>
        <taxon>Chitinophagaceae</taxon>
        <taxon>Puia</taxon>
    </lineage>
</organism>
<reference evidence="2" key="2">
    <citation type="submission" date="2020-09" db="EMBL/GenBank/DDBJ databases">
        <authorList>
            <person name="Sun Q."/>
            <person name="Zhou Y."/>
        </authorList>
    </citation>
    <scope>NUCLEOTIDE SEQUENCE</scope>
    <source>
        <strain evidence="2">CGMCC 1.15448</strain>
    </source>
</reference>
<feature type="domain" description="HTH araC/xylS-type" evidence="1">
    <location>
        <begin position="130"/>
        <end position="244"/>
    </location>
</feature>
<accession>A0A8J2UK23</accession>